<dbReference type="Proteomes" id="UP001596496">
    <property type="component" value="Unassembled WGS sequence"/>
</dbReference>
<name>A0ABW2P3R2_9ACTN</name>
<accession>A0ABW2P3R2</accession>
<dbReference type="InterPro" id="IPR007278">
    <property type="entry name" value="DUF397"/>
</dbReference>
<gene>
    <name evidence="2" type="ORF">ACFQSB_09565</name>
</gene>
<dbReference type="EMBL" id="JBHTCG010000005">
    <property type="protein sequence ID" value="MFC7382448.1"/>
    <property type="molecule type" value="Genomic_DNA"/>
</dbReference>
<feature type="domain" description="DUF397" evidence="1">
    <location>
        <begin position="12"/>
        <end position="64"/>
    </location>
</feature>
<sequence>MADPELDLYAHLNWRKSSHSAAENDCVEVADLAAGAKAIRDSQAPSREPLRCVASEWTAFRMGVLSGRFSAR</sequence>
<evidence type="ECO:0000313" key="3">
    <source>
        <dbReference type="Proteomes" id="UP001596496"/>
    </source>
</evidence>
<evidence type="ECO:0000313" key="2">
    <source>
        <dbReference type="EMBL" id="MFC7382448.1"/>
    </source>
</evidence>
<reference evidence="3" key="1">
    <citation type="journal article" date="2019" name="Int. J. Syst. Evol. Microbiol.">
        <title>The Global Catalogue of Microorganisms (GCM) 10K type strain sequencing project: providing services to taxonomists for standard genome sequencing and annotation.</title>
        <authorList>
            <consortium name="The Broad Institute Genomics Platform"/>
            <consortium name="The Broad Institute Genome Sequencing Center for Infectious Disease"/>
            <person name="Wu L."/>
            <person name="Ma J."/>
        </authorList>
    </citation>
    <scope>NUCLEOTIDE SEQUENCE [LARGE SCALE GENOMIC DNA]</scope>
    <source>
        <strain evidence="3">CECT 7649</strain>
    </source>
</reference>
<evidence type="ECO:0000259" key="1">
    <source>
        <dbReference type="Pfam" id="PF04149"/>
    </source>
</evidence>
<protein>
    <submittedName>
        <fullName evidence="2">DUF397 domain-containing protein</fullName>
    </submittedName>
</protein>
<dbReference type="RefSeq" id="WP_380825706.1">
    <property type="nucleotide sequence ID" value="NZ_JBHTCG010000005.1"/>
</dbReference>
<comment type="caution">
    <text evidence="2">The sequence shown here is derived from an EMBL/GenBank/DDBJ whole genome shotgun (WGS) entry which is preliminary data.</text>
</comment>
<dbReference type="Pfam" id="PF04149">
    <property type="entry name" value="DUF397"/>
    <property type="match status" value="1"/>
</dbReference>
<proteinExistence type="predicted"/>
<keyword evidence="3" id="KW-1185">Reference proteome</keyword>
<organism evidence="2 3">
    <name type="scientific">Sphaerisporangium rhizosphaerae</name>
    <dbReference type="NCBI Taxonomy" id="2269375"/>
    <lineage>
        <taxon>Bacteria</taxon>
        <taxon>Bacillati</taxon>
        <taxon>Actinomycetota</taxon>
        <taxon>Actinomycetes</taxon>
        <taxon>Streptosporangiales</taxon>
        <taxon>Streptosporangiaceae</taxon>
        <taxon>Sphaerisporangium</taxon>
    </lineage>
</organism>